<comment type="caution">
    <text evidence="1">The sequence shown here is derived from an EMBL/GenBank/DDBJ whole genome shotgun (WGS) entry which is preliminary data.</text>
</comment>
<proteinExistence type="predicted"/>
<name>A0AAV4NFY4_CAEEX</name>
<evidence type="ECO:0000313" key="1">
    <source>
        <dbReference type="EMBL" id="GIX82616.1"/>
    </source>
</evidence>
<protein>
    <submittedName>
        <fullName evidence="1">Uncharacterized protein</fullName>
    </submittedName>
</protein>
<organism evidence="1 2">
    <name type="scientific">Caerostris extrusa</name>
    <name type="common">Bark spider</name>
    <name type="synonym">Caerostris bankana</name>
    <dbReference type="NCBI Taxonomy" id="172846"/>
    <lineage>
        <taxon>Eukaryota</taxon>
        <taxon>Metazoa</taxon>
        <taxon>Ecdysozoa</taxon>
        <taxon>Arthropoda</taxon>
        <taxon>Chelicerata</taxon>
        <taxon>Arachnida</taxon>
        <taxon>Araneae</taxon>
        <taxon>Araneomorphae</taxon>
        <taxon>Entelegynae</taxon>
        <taxon>Araneoidea</taxon>
        <taxon>Araneidae</taxon>
        <taxon>Caerostris</taxon>
    </lineage>
</organism>
<dbReference type="AlphaFoldDB" id="A0AAV4NFY4"/>
<evidence type="ECO:0000313" key="2">
    <source>
        <dbReference type="Proteomes" id="UP001054945"/>
    </source>
</evidence>
<keyword evidence="2" id="KW-1185">Reference proteome</keyword>
<sequence>MVLQQVKDGLLFYTTPTRKGSEEEYIPGKHYKTYWQIFVLYVIISRKTSTRPANSEIYLDTNILNSSVTPSGGLPCSIDVELSKVLIIYQGKISKVLLGNPTSGKHHACRQVPQSGIEADAARIHDCILTRDFKSNDPKLLQDSE</sequence>
<accession>A0AAV4NFY4</accession>
<gene>
    <name evidence="1" type="ORF">CEXT_363081</name>
</gene>
<dbReference type="EMBL" id="BPLR01003255">
    <property type="protein sequence ID" value="GIX82616.1"/>
    <property type="molecule type" value="Genomic_DNA"/>
</dbReference>
<reference evidence="1 2" key="1">
    <citation type="submission" date="2021-06" db="EMBL/GenBank/DDBJ databases">
        <title>Caerostris extrusa draft genome.</title>
        <authorList>
            <person name="Kono N."/>
            <person name="Arakawa K."/>
        </authorList>
    </citation>
    <scope>NUCLEOTIDE SEQUENCE [LARGE SCALE GENOMIC DNA]</scope>
</reference>
<dbReference type="Proteomes" id="UP001054945">
    <property type="component" value="Unassembled WGS sequence"/>
</dbReference>